<accession>A0A1G2FHX7</accession>
<gene>
    <name evidence="1" type="ORF">A3J64_00090</name>
</gene>
<proteinExistence type="predicted"/>
<dbReference type="EMBL" id="MHNB01000002">
    <property type="protein sequence ID" value="OGZ37646.1"/>
    <property type="molecule type" value="Genomic_DNA"/>
</dbReference>
<evidence type="ECO:0000313" key="2">
    <source>
        <dbReference type="Proteomes" id="UP000177061"/>
    </source>
</evidence>
<comment type="caution">
    <text evidence="1">The sequence shown here is derived from an EMBL/GenBank/DDBJ whole genome shotgun (WGS) entry which is preliminary data.</text>
</comment>
<organism evidence="1 2">
    <name type="scientific">Candidatus Portnoybacteria bacterium RIFCSPHIGHO2_12_FULL_38_9</name>
    <dbReference type="NCBI Taxonomy" id="1801997"/>
    <lineage>
        <taxon>Bacteria</taxon>
        <taxon>Candidatus Portnoyibacteriota</taxon>
    </lineage>
</organism>
<dbReference type="Proteomes" id="UP000177061">
    <property type="component" value="Unassembled WGS sequence"/>
</dbReference>
<name>A0A1G2FHX7_9BACT</name>
<protein>
    <submittedName>
        <fullName evidence="1">Uncharacterized protein</fullName>
    </submittedName>
</protein>
<dbReference type="STRING" id="1801997.A3J64_00090"/>
<evidence type="ECO:0000313" key="1">
    <source>
        <dbReference type="EMBL" id="OGZ37646.1"/>
    </source>
</evidence>
<dbReference type="AlphaFoldDB" id="A0A1G2FHX7"/>
<sequence length="200" mass="23497">MGLFEWVKGGGKEIYNLSYHILGETLGKKLADVGVTKTTERIFEDKRGELMADILSIAPDNQNLLRRHKEAIGEYRENRFVTLLAKIPRFEFEMEESELEEKGQKKKVKKEIKKEVRREVLRNLDTLSDQDFKQYLELLEHDLVRQVLKRLMVPTITPAKESAEKARDFLGQKMRKRLEELNRRKIEREIPEELEEGGGE</sequence>
<reference evidence="1 2" key="1">
    <citation type="journal article" date="2016" name="Nat. Commun.">
        <title>Thousands of microbial genomes shed light on interconnected biogeochemical processes in an aquifer system.</title>
        <authorList>
            <person name="Anantharaman K."/>
            <person name="Brown C.T."/>
            <person name="Hug L.A."/>
            <person name="Sharon I."/>
            <person name="Castelle C.J."/>
            <person name="Probst A.J."/>
            <person name="Thomas B.C."/>
            <person name="Singh A."/>
            <person name="Wilkins M.J."/>
            <person name="Karaoz U."/>
            <person name="Brodie E.L."/>
            <person name="Williams K.H."/>
            <person name="Hubbard S.S."/>
            <person name="Banfield J.F."/>
        </authorList>
    </citation>
    <scope>NUCLEOTIDE SEQUENCE [LARGE SCALE GENOMIC DNA]</scope>
</reference>